<dbReference type="GO" id="GO:0031146">
    <property type="term" value="P:SCF-dependent proteasomal ubiquitin-dependent protein catabolic process"/>
    <property type="evidence" value="ECO:0007669"/>
    <property type="project" value="TreeGrafter"/>
</dbReference>
<dbReference type="Gene3D" id="3.80.10.10">
    <property type="entry name" value="Ribonuclease Inhibitor"/>
    <property type="match status" value="3"/>
</dbReference>
<evidence type="ECO:0000313" key="3">
    <source>
        <dbReference type="EMBL" id="CAH9144671.1"/>
    </source>
</evidence>
<comment type="caution">
    <text evidence="3">The sequence shown here is derived from an EMBL/GenBank/DDBJ whole genome shotgun (WGS) entry which is preliminary data.</text>
</comment>
<dbReference type="AlphaFoldDB" id="A0AAV0G9Q3"/>
<feature type="compositionally biased region" description="Acidic residues" evidence="1">
    <location>
        <begin position="217"/>
        <end position="232"/>
    </location>
</feature>
<feature type="domain" description="F-box/LRR-repeat protein 15-like leucin rich repeat" evidence="2">
    <location>
        <begin position="623"/>
        <end position="748"/>
    </location>
</feature>
<evidence type="ECO:0000259" key="2">
    <source>
        <dbReference type="Pfam" id="PF25372"/>
    </source>
</evidence>
<feature type="region of interest" description="Disordered" evidence="1">
    <location>
        <begin position="215"/>
        <end position="238"/>
    </location>
</feature>
<feature type="non-terminal residue" evidence="3">
    <location>
        <position position="771"/>
    </location>
</feature>
<dbReference type="Pfam" id="PF25372">
    <property type="entry name" value="DUF7885"/>
    <property type="match status" value="1"/>
</dbReference>
<dbReference type="SUPFAM" id="SSF52047">
    <property type="entry name" value="RNI-like"/>
    <property type="match status" value="1"/>
</dbReference>
<name>A0AAV0G9Q3_9ASTE</name>
<dbReference type="SMART" id="SM00367">
    <property type="entry name" value="LRR_CC"/>
    <property type="match status" value="5"/>
</dbReference>
<protein>
    <recommendedName>
        <fullName evidence="2">F-box/LRR-repeat protein 15-like leucin rich repeat domain-containing protein</fullName>
    </recommendedName>
</protein>
<dbReference type="InterPro" id="IPR057207">
    <property type="entry name" value="FBXL15_LRR"/>
</dbReference>
<feature type="compositionally biased region" description="Basic and acidic residues" evidence="1">
    <location>
        <begin position="1"/>
        <end position="10"/>
    </location>
</feature>
<evidence type="ECO:0000313" key="4">
    <source>
        <dbReference type="Proteomes" id="UP001152523"/>
    </source>
</evidence>
<proteinExistence type="predicted"/>
<dbReference type="PANTHER" id="PTHR13318:SF101">
    <property type="entry name" value="F-BOX_LRR PROTEIN"/>
    <property type="match status" value="1"/>
</dbReference>
<dbReference type="EMBL" id="CAMAPF010001069">
    <property type="protein sequence ID" value="CAH9144671.1"/>
    <property type="molecule type" value="Genomic_DNA"/>
</dbReference>
<dbReference type="PANTHER" id="PTHR13318">
    <property type="entry name" value="PARTNER OF PAIRED, ISOFORM B-RELATED"/>
    <property type="match status" value="1"/>
</dbReference>
<gene>
    <name evidence="3" type="ORF">CEPIT_LOCUS41623</name>
</gene>
<accession>A0AAV0G9Q3</accession>
<dbReference type="InterPro" id="IPR006553">
    <property type="entry name" value="Leu-rich_rpt_Cys-con_subtyp"/>
</dbReference>
<sequence length="771" mass="85667">MKRGTERPSHEVVGSEEIKEVDEVSGAPKDGITSEEMESDMGGSENFCANNHLTGFEETDPAKDGAVNLDCEHHTRKTGWRMRVSSDEDDEDDVIVVAEVKGKGKQVEQMNTHEVHEISSDDGMEMEWEPEVKNTPTYRSFVPGVGEMEMNSRLGGGNTWGGARRYTIEEKGKAKVDGSSQSLAASKQTQMDAIPEGQVIGRRRRTLWYRQFHNLESEESSESDSESEEDTISEGQENGYQRRTIWPKYFYNVEPGESFGFHLESDQDTFLAVSALVKLAREEAANKAARKVGVVRRYAYKDRAHTVTSDMARRIARSNHQEVDNDLSSSGLKEKSPPIEMFEELGSSLDPFSTALKMVKERDLKKKTNLSHNPVLKLNHSTPRVPTLLSLSLKTLAQNAGALVSLEGIPCNLRKRLTDLLCDSRRMNKHMLNLLLKGSPTEIRIKDCSWLTEIELSKSFLDFDGKMLMVLQLDLCGQGMTDHVLARTFARSSIGFPNLRILSIKGACRITDSALTSIVASAPFLQSINLGQCSLLTHMCIEIISNSLGGLLKELYINECLMIDVMSAIPALKKLKCLEVLSVARIQTVCDKFVSEIMEGFGQNLKELDLFDCDNLTDSSMKAIGDACANLRSLNISNLQKLTDRGIQFLTNGCRSIQRLYLQRNDFSDEALAAYIEASGQCLKELSLNNCSKVNLNTALSLAKCARELVFLDLSWCRRISDEALGLILDSCPLKLVKLFGCTQITASYVNGHPNSTVQIVGLNLAPIMDN</sequence>
<dbReference type="InterPro" id="IPR032675">
    <property type="entry name" value="LRR_dom_sf"/>
</dbReference>
<dbReference type="GO" id="GO:0019005">
    <property type="term" value="C:SCF ubiquitin ligase complex"/>
    <property type="evidence" value="ECO:0007669"/>
    <property type="project" value="TreeGrafter"/>
</dbReference>
<keyword evidence="4" id="KW-1185">Reference proteome</keyword>
<dbReference type="Proteomes" id="UP001152523">
    <property type="component" value="Unassembled WGS sequence"/>
</dbReference>
<organism evidence="3 4">
    <name type="scientific">Cuscuta epithymum</name>
    <dbReference type="NCBI Taxonomy" id="186058"/>
    <lineage>
        <taxon>Eukaryota</taxon>
        <taxon>Viridiplantae</taxon>
        <taxon>Streptophyta</taxon>
        <taxon>Embryophyta</taxon>
        <taxon>Tracheophyta</taxon>
        <taxon>Spermatophyta</taxon>
        <taxon>Magnoliopsida</taxon>
        <taxon>eudicotyledons</taxon>
        <taxon>Gunneridae</taxon>
        <taxon>Pentapetalae</taxon>
        <taxon>asterids</taxon>
        <taxon>lamiids</taxon>
        <taxon>Solanales</taxon>
        <taxon>Convolvulaceae</taxon>
        <taxon>Cuscuteae</taxon>
        <taxon>Cuscuta</taxon>
        <taxon>Cuscuta subgen. Cuscuta</taxon>
    </lineage>
</organism>
<evidence type="ECO:0000256" key="1">
    <source>
        <dbReference type="SAM" id="MobiDB-lite"/>
    </source>
</evidence>
<reference evidence="3" key="1">
    <citation type="submission" date="2022-07" db="EMBL/GenBank/DDBJ databases">
        <authorList>
            <person name="Macas J."/>
            <person name="Novak P."/>
            <person name="Neumann P."/>
        </authorList>
    </citation>
    <scope>NUCLEOTIDE SEQUENCE</scope>
</reference>
<feature type="region of interest" description="Disordered" evidence="1">
    <location>
        <begin position="1"/>
        <end position="52"/>
    </location>
</feature>